<dbReference type="InterPro" id="IPR013968">
    <property type="entry name" value="PKS_KR"/>
</dbReference>
<keyword evidence="1" id="KW-0596">Phosphopantetheine</keyword>
<evidence type="ECO:0000259" key="4">
    <source>
        <dbReference type="PROSITE" id="PS50075"/>
    </source>
</evidence>
<dbReference type="PROSITE" id="PS52004">
    <property type="entry name" value="KS3_2"/>
    <property type="match status" value="1"/>
</dbReference>
<dbReference type="InterPro" id="IPR049490">
    <property type="entry name" value="C883_1060-like_KR_N"/>
</dbReference>
<dbReference type="SMART" id="SM00822">
    <property type="entry name" value="PKS_KR"/>
    <property type="match status" value="1"/>
</dbReference>
<dbReference type="GO" id="GO:0006633">
    <property type="term" value="P:fatty acid biosynthetic process"/>
    <property type="evidence" value="ECO:0007669"/>
    <property type="project" value="TreeGrafter"/>
</dbReference>
<comment type="caution">
    <text evidence="6">The sequence shown here is derived from an EMBL/GenBank/DDBJ whole genome shotgun (WGS) entry which is preliminary data.</text>
</comment>
<feature type="domain" description="Carrier" evidence="4">
    <location>
        <begin position="1169"/>
        <end position="1244"/>
    </location>
</feature>
<keyword evidence="7" id="KW-1185">Reference proteome</keyword>
<evidence type="ECO:0000313" key="6">
    <source>
        <dbReference type="EMBL" id="NBI27599.1"/>
    </source>
</evidence>
<dbReference type="CDD" id="cd08953">
    <property type="entry name" value="KR_2_SDR_x"/>
    <property type="match status" value="1"/>
</dbReference>
<dbReference type="SMART" id="SM00823">
    <property type="entry name" value="PKS_PP"/>
    <property type="match status" value="1"/>
</dbReference>
<dbReference type="Pfam" id="PF02801">
    <property type="entry name" value="Ketoacyl-synt_C"/>
    <property type="match status" value="1"/>
</dbReference>
<dbReference type="InterPro" id="IPR009081">
    <property type="entry name" value="PP-bd_ACP"/>
</dbReference>
<dbReference type="InterPro" id="IPR020806">
    <property type="entry name" value="PKS_PP-bd"/>
</dbReference>
<dbReference type="InterPro" id="IPR014030">
    <property type="entry name" value="Ketoacyl_synth_N"/>
</dbReference>
<dbReference type="PANTHER" id="PTHR43775">
    <property type="entry name" value="FATTY ACID SYNTHASE"/>
    <property type="match status" value="1"/>
</dbReference>
<dbReference type="GO" id="GO:0005737">
    <property type="term" value="C:cytoplasm"/>
    <property type="evidence" value="ECO:0007669"/>
    <property type="project" value="TreeGrafter"/>
</dbReference>
<dbReference type="Pfam" id="PF00550">
    <property type="entry name" value="PP-binding"/>
    <property type="match status" value="1"/>
</dbReference>
<dbReference type="InterPro" id="IPR050091">
    <property type="entry name" value="PKS_NRPS_Biosynth_Enz"/>
</dbReference>
<sequence>MNLFNLPYFVLEVRMLDFSSIKLDEMSYDEELDIQSEEMIEQDIAIIGLSFKLPQADTKETFLNNLRHGVDSVREIPVARKKDTDLYFKHRNQDVNKVQYGEAAYLDEVDQFDYSFFKLSPKEASLMDPNQRIFLQTAWNALEDAGYTEEQLNGSRTAVYLGYGSDSDYKNMIHQMEPDAVSLSMPGNVKPIIASRLSYILNLKGSSLTVDTTCSSSLVAVHLACQAILNGECDMAVTGGIQLHLVPVRDFEVGVESSTSRTRAFDDSSDGTGTGEGTVVMVLKKLNQALEDRDHIYAVIKSSAMNQDGSSVGITAPNAEAQTNVIMEAWEKGGIDPESISYIEAHGTGTKLGDPIEIQGIQSAFRQYTDKKQFCAISSIKSNIGHLDSTAGITGLLKAVLSLKMKELFPTLHFNRPNRQISFESSPVYILDRWSKWEVGNNEVRRCGVSSFGISGTNCHVVLEEAPEMGTEIQSDLDDKTEIFVLSAKTKYSLNLLITNYIQFLKNNKQIYIRDVSYTLCMARNHYSERIALIVRDIEDLIEQLSALDLGLSKAPFDSSLNKSELHQLLEHTLDYQPTKKEEFSLREIAKMYIDGKDIPWSKLFYEKRNKISLPTYPFELQRCWFNFPKEDEYHHENVYYQTIWEKAPLIIKKEVSPINRTYLVLKDKMGLGDQICEKLKNKGHQVIEVDIGAQFNCENGSSYTIKATLEEDYVKLLQQLKTVNITHILHMVSISETKKNSNLCQLETKLNNGVYSLFYLTKALVKNQMFNPIEILTISKFANDVNKEQQTVIPENTALFGLGKIIGWEYKNVKVRCIDIDQHTKVKSLVNELLTHSNEYKVAYRSQERYVERLDVLKLPKEVEKSITLKTTGVYIISGGLGGIGLNIAKHLAIKENVNIAMLQRSRLPERDLWEAILKENTNKKLCAKLRGIQEIESTGSKVICFDVDVSNERALKNTIENLKQQFNNINGVIHAAGIGEGNLLGELTKQQFTRVIESKVHGTVLLDQLLVEEQLDFFILFSSAITLVGGVGSGPYNVANTYLDGYASYRNLNNLGHTMVINWPSWQNTGLAEGDDIEEDKELFKVLSVNQGLSIFDRLLNEKIKQVYIGDLNVGSKLYQLGDVLPFKCTPELLEKLNIEDKINVIEIESKLQPCHPSLKLKGKEENHYTEIEKKIAGIWVQILGYEELDVNDNFFEIGGDSILITKVHALVEQSFQIQVTVADLFSYPTIAKLSEYMMSLKGQSCEVSGAEFSLDEDILSLFSQIETGKLTIEDAVSEFRTLEVYNGKFISKNI</sequence>
<dbReference type="Pfam" id="PF00109">
    <property type="entry name" value="ketoacyl-synt"/>
    <property type="match status" value="1"/>
</dbReference>
<feature type="domain" description="Ketosynthase family 3 (KS3)" evidence="5">
    <location>
        <begin position="41"/>
        <end position="465"/>
    </location>
</feature>
<dbReference type="GO" id="GO:0005886">
    <property type="term" value="C:plasma membrane"/>
    <property type="evidence" value="ECO:0007669"/>
    <property type="project" value="TreeGrafter"/>
</dbReference>
<dbReference type="GO" id="GO:0071770">
    <property type="term" value="P:DIM/DIP cell wall layer assembly"/>
    <property type="evidence" value="ECO:0007669"/>
    <property type="project" value="TreeGrafter"/>
</dbReference>
<keyword evidence="3" id="KW-0808">Transferase</keyword>
<dbReference type="Pfam" id="PF22621">
    <property type="entry name" value="CurL-like_PKS_C"/>
    <property type="match status" value="1"/>
</dbReference>
<dbReference type="Gene3D" id="1.10.1200.10">
    <property type="entry name" value="ACP-like"/>
    <property type="match status" value="1"/>
</dbReference>
<dbReference type="Pfam" id="PF08659">
    <property type="entry name" value="KR"/>
    <property type="match status" value="1"/>
</dbReference>
<evidence type="ECO:0000256" key="1">
    <source>
        <dbReference type="ARBA" id="ARBA00022450"/>
    </source>
</evidence>
<dbReference type="InterPro" id="IPR036291">
    <property type="entry name" value="NAD(P)-bd_dom_sf"/>
</dbReference>
<dbReference type="InterPro" id="IPR036736">
    <property type="entry name" value="ACP-like_sf"/>
</dbReference>
<dbReference type="SUPFAM" id="SSF51735">
    <property type="entry name" value="NAD(P)-binding Rossmann-fold domains"/>
    <property type="match status" value="2"/>
</dbReference>
<dbReference type="InterPro" id="IPR016039">
    <property type="entry name" value="Thiolase-like"/>
</dbReference>
<evidence type="ECO:0000313" key="7">
    <source>
        <dbReference type="Proteomes" id="UP000448943"/>
    </source>
</evidence>
<dbReference type="PANTHER" id="PTHR43775:SF37">
    <property type="entry name" value="SI:DKEY-61P9.11"/>
    <property type="match status" value="1"/>
</dbReference>
<dbReference type="SMART" id="SM00825">
    <property type="entry name" value="PKS_KS"/>
    <property type="match status" value="1"/>
</dbReference>
<gene>
    <name evidence="6" type="ORF">ERL59_01270</name>
</gene>
<dbReference type="EMBL" id="SIJB01000004">
    <property type="protein sequence ID" value="NBI27599.1"/>
    <property type="molecule type" value="Genomic_DNA"/>
</dbReference>
<dbReference type="PROSITE" id="PS50075">
    <property type="entry name" value="CARRIER"/>
    <property type="match status" value="1"/>
</dbReference>
<dbReference type="Pfam" id="PF21394">
    <property type="entry name" value="Beta-ketacyl_N"/>
    <property type="match status" value="1"/>
</dbReference>
<name>A0A6N9PVP6_9BACL</name>
<evidence type="ECO:0000256" key="3">
    <source>
        <dbReference type="ARBA" id="ARBA00022679"/>
    </source>
</evidence>
<dbReference type="InterPro" id="IPR020841">
    <property type="entry name" value="PKS_Beta-ketoAc_synthase_dom"/>
</dbReference>
<dbReference type="SUPFAM" id="SSF53901">
    <property type="entry name" value="Thiolase-like"/>
    <property type="match status" value="1"/>
</dbReference>
<proteinExistence type="predicted"/>
<dbReference type="InterPro" id="IPR057326">
    <property type="entry name" value="KR_dom"/>
</dbReference>
<organism evidence="6 7">
    <name type="scientific">Chengkuizengella marina</name>
    <dbReference type="NCBI Taxonomy" id="2507566"/>
    <lineage>
        <taxon>Bacteria</taxon>
        <taxon>Bacillati</taxon>
        <taxon>Bacillota</taxon>
        <taxon>Bacilli</taxon>
        <taxon>Bacillales</taxon>
        <taxon>Paenibacillaceae</taxon>
        <taxon>Chengkuizengella</taxon>
    </lineage>
</organism>
<protein>
    <submittedName>
        <fullName evidence="6">SDR family NAD(P)-dependent oxidoreductase</fullName>
    </submittedName>
</protein>
<reference evidence="6 7" key="1">
    <citation type="submission" date="2019-01" db="EMBL/GenBank/DDBJ databases">
        <title>Chengkuizengella sp. nov., isolated from deep-sea sediment of East Pacific Ocean.</title>
        <authorList>
            <person name="Yang J."/>
            <person name="Lai Q."/>
            <person name="Shao Z."/>
        </authorList>
    </citation>
    <scope>NUCLEOTIDE SEQUENCE [LARGE SCALE GENOMIC DNA]</scope>
    <source>
        <strain evidence="6 7">YPA3-1-1</strain>
    </source>
</reference>
<dbReference type="GO" id="GO:0004312">
    <property type="term" value="F:fatty acid synthase activity"/>
    <property type="evidence" value="ECO:0007669"/>
    <property type="project" value="TreeGrafter"/>
</dbReference>
<dbReference type="InterPro" id="IPR014031">
    <property type="entry name" value="Ketoacyl_synth_C"/>
</dbReference>
<dbReference type="CDD" id="cd00833">
    <property type="entry name" value="PKS"/>
    <property type="match status" value="1"/>
</dbReference>
<dbReference type="GO" id="GO:0031177">
    <property type="term" value="F:phosphopantetheine binding"/>
    <property type="evidence" value="ECO:0007669"/>
    <property type="project" value="InterPro"/>
</dbReference>
<dbReference type="Gene3D" id="3.40.47.10">
    <property type="match status" value="1"/>
</dbReference>
<keyword evidence="2" id="KW-0597">Phosphoprotein</keyword>
<evidence type="ECO:0000256" key="2">
    <source>
        <dbReference type="ARBA" id="ARBA00022553"/>
    </source>
</evidence>
<dbReference type="Gene3D" id="3.40.50.720">
    <property type="entry name" value="NAD(P)-binding Rossmann-like Domain"/>
    <property type="match status" value="1"/>
</dbReference>
<evidence type="ECO:0000259" key="5">
    <source>
        <dbReference type="PROSITE" id="PS52004"/>
    </source>
</evidence>
<dbReference type="Gene3D" id="1.10.1240.100">
    <property type="match status" value="1"/>
</dbReference>
<dbReference type="Proteomes" id="UP000448943">
    <property type="component" value="Unassembled WGS sequence"/>
</dbReference>
<accession>A0A6N9PVP6</accession>
<dbReference type="SUPFAM" id="SSF47336">
    <property type="entry name" value="ACP-like"/>
    <property type="match status" value="1"/>
</dbReference>